<dbReference type="Pfam" id="PF03378">
    <property type="entry name" value="CAS_CSE1"/>
    <property type="match status" value="1"/>
</dbReference>
<dbReference type="SMART" id="SM00913">
    <property type="entry name" value="IBN_N"/>
    <property type="match status" value="1"/>
</dbReference>
<evidence type="ECO:0000256" key="1">
    <source>
        <dbReference type="ARBA" id="ARBA00004123"/>
    </source>
</evidence>
<dbReference type="EMBL" id="CAJPVJ010004034">
    <property type="protein sequence ID" value="CAG2168210.1"/>
    <property type="molecule type" value="Genomic_DNA"/>
</dbReference>
<keyword evidence="8" id="KW-0539">Nucleus</keyword>
<evidence type="ECO:0000313" key="12">
    <source>
        <dbReference type="EMBL" id="CAD7650239.1"/>
    </source>
</evidence>
<dbReference type="GO" id="GO:0006611">
    <property type="term" value="P:protein export from nucleus"/>
    <property type="evidence" value="ECO:0007669"/>
    <property type="project" value="TreeGrafter"/>
</dbReference>
<dbReference type="FunFam" id="1.25.10.10:FF:000507">
    <property type="entry name" value="Exportin-2"/>
    <property type="match status" value="1"/>
</dbReference>
<evidence type="ECO:0000256" key="5">
    <source>
        <dbReference type="ARBA" id="ARBA00022448"/>
    </source>
</evidence>
<dbReference type="GO" id="GO:0005049">
    <property type="term" value="F:nuclear export signal receptor activity"/>
    <property type="evidence" value="ECO:0007669"/>
    <property type="project" value="TreeGrafter"/>
</dbReference>
<dbReference type="InterPro" id="IPR013713">
    <property type="entry name" value="XPO2_central"/>
</dbReference>
<dbReference type="Gene3D" id="1.25.10.10">
    <property type="entry name" value="Leucine-rich Repeat Variant"/>
    <property type="match status" value="2"/>
</dbReference>
<dbReference type="GO" id="GO:0005829">
    <property type="term" value="C:cytosol"/>
    <property type="evidence" value="ECO:0007669"/>
    <property type="project" value="TreeGrafter"/>
</dbReference>
<dbReference type="GO" id="GO:0031267">
    <property type="term" value="F:small GTPase binding"/>
    <property type="evidence" value="ECO:0007669"/>
    <property type="project" value="InterPro"/>
</dbReference>
<comment type="similarity">
    <text evidence="3">Belongs to the XPO2/CSE1 family.</text>
</comment>
<feature type="compositionally biased region" description="Low complexity" evidence="10">
    <location>
        <begin position="1"/>
        <end position="17"/>
    </location>
</feature>
<dbReference type="GO" id="GO:0005635">
    <property type="term" value="C:nuclear envelope"/>
    <property type="evidence" value="ECO:0007669"/>
    <property type="project" value="TreeGrafter"/>
</dbReference>
<evidence type="ECO:0000313" key="13">
    <source>
        <dbReference type="Proteomes" id="UP000728032"/>
    </source>
</evidence>
<evidence type="ECO:0000256" key="2">
    <source>
        <dbReference type="ARBA" id="ARBA00004496"/>
    </source>
</evidence>
<organism evidence="12">
    <name type="scientific">Oppiella nova</name>
    <dbReference type="NCBI Taxonomy" id="334625"/>
    <lineage>
        <taxon>Eukaryota</taxon>
        <taxon>Metazoa</taxon>
        <taxon>Ecdysozoa</taxon>
        <taxon>Arthropoda</taxon>
        <taxon>Chelicerata</taxon>
        <taxon>Arachnida</taxon>
        <taxon>Acari</taxon>
        <taxon>Acariformes</taxon>
        <taxon>Sarcoptiformes</taxon>
        <taxon>Oribatida</taxon>
        <taxon>Brachypylina</taxon>
        <taxon>Oppioidea</taxon>
        <taxon>Oppiidae</taxon>
        <taxon>Oppiella</taxon>
    </lineage>
</organism>
<dbReference type="Proteomes" id="UP000728032">
    <property type="component" value="Unassembled WGS sequence"/>
</dbReference>
<evidence type="ECO:0000256" key="6">
    <source>
        <dbReference type="ARBA" id="ARBA00022490"/>
    </source>
</evidence>
<feature type="domain" description="Importin N-terminal" evidence="11">
    <location>
        <begin position="75"/>
        <end position="149"/>
    </location>
</feature>
<evidence type="ECO:0000256" key="8">
    <source>
        <dbReference type="ARBA" id="ARBA00023242"/>
    </source>
</evidence>
<dbReference type="OrthoDB" id="3268246at2759"/>
<dbReference type="InterPro" id="IPR016024">
    <property type="entry name" value="ARM-type_fold"/>
</dbReference>
<dbReference type="SUPFAM" id="SSF48371">
    <property type="entry name" value="ARM repeat"/>
    <property type="match status" value="2"/>
</dbReference>
<evidence type="ECO:0000256" key="7">
    <source>
        <dbReference type="ARBA" id="ARBA00022927"/>
    </source>
</evidence>
<accession>A0A7R9QMG2</accession>
<dbReference type="GO" id="GO:0006606">
    <property type="term" value="P:protein import into nucleus"/>
    <property type="evidence" value="ECO:0007669"/>
    <property type="project" value="TreeGrafter"/>
</dbReference>
<dbReference type="Pfam" id="PF03810">
    <property type="entry name" value="IBN_N"/>
    <property type="match status" value="1"/>
</dbReference>
<name>A0A7R9QMG2_9ACAR</name>
<feature type="region of interest" description="Disordered" evidence="10">
    <location>
        <begin position="1"/>
        <end position="21"/>
    </location>
</feature>
<dbReference type="InterPro" id="IPR001494">
    <property type="entry name" value="Importin-beta_N"/>
</dbReference>
<protein>
    <recommendedName>
        <fullName evidence="4">Exportin-2</fullName>
    </recommendedName>
    <alternativeName>
        <fullName evidence="9">Importin-alpha re-exporter</fullName>
    </alternativeName>
</protein>
<keyword evidence="7" id="KW-0653">Protein transport</keyword>
<sequence length="1049" mass="119976">MDESVSQLSTQLLQTLSPDPNVRRKAEKWLQSCEGSDGFATLLAKSEPQMDESVSQLSTQLLQTLSPDPNVRRKAEKWLQSCEGSDGFATLLLQLIDASAVDLNVRMSGAIAFKNLIKRNWRQSEDEVNKIAENDRNQIKTVIIDLMLRSPEKIQRQLSDSVSIIGREDFPQKWPNLLDDMIGRMSATEPNFNVINGVLQTAHSLFKRYRHEFQSNELWTEIKYVLTRFAQPFTDLFVWTNQLAISHSNNPQNLKIIFSSLILCAKIFNSLNTQDLPEFFEDNMEVWMKHFLNLLSADHKTDLPEFFEDNMEVWMKHFLNLLSADHKSLQTDSEEEAGPIEQLKSQICDNIGMYASKYNEEFEPYLPGFVQSVWTLLITTGPQPKYDILVSNAIHFLSSVADRSQYQHLFKADNVLDSISSKIIVPNMEFRVSDEELFEDNPEEYIRRDIEGSDVDTRRRAACDLVKSLSRFFEAEMTQVFSQYIQLMLQKYAENPLENWKNKDSAIYLVTSLAVKSGTARLGTTSTSELVNTTDFFVNVIRPDLDRNTNLTQIPVLRADALKYIMTFRNQLPLKEVIIPSLPLIVQHMSAPSVVVHTYAAHTLEKLLTLRDSTQQKMPSIKPDDLTPFMDPLLNGLFGIFSIPGSNENEYAMKAIMRSFSLLQENTLPYFPQLLPKLTQKLSEVTKNPTKPHFNHYLFETLSLTIRIGCRKDRSYVSNFESVLFPIFQEILIQDVQEFMPYVFQILSMFLEVYDTTIPEPYMELFPHLLSPVLWDRPANIAPLVRLLQAYIEKGCQQIISASKLQPLLGVFQKLIASKTNDNQGFYVLQSLIQFASPESLAQYMKQVFVLLFQRLTSSKTTKYVKCLLVFFSLFAHKYGVQSLSDTIDSLQQRMFGMVLEKLFIPEVQRVTGNVEKKIIAFGMTKILCELDSTIIGQYSQFWAPVLQSLVALFELPVDETIPDDEHFIEIEDTLEYQASYSQLVFAGHRERDPLDGVVSDPRIYLAQSLGKLSAKHPGKLNPLITTGLPPNAVSFLQRYCLDANVTIA</sequence>
<keyword evidence="5" id="KW-0813">Transport</keyword>
<keyword evidence="13" id="KW-1185">Reference proteome</keyword>
<evidence type="ECO:0000256" key="9">
    <source>
        <dbReference type="ARBA" id="ARBA00030693"/>
    </source>
</evidence>
<dbReference type="PANTHER" id="PTHR10997">
    <property type="entry name" value="IMPORTIN-7, 8, 11"/>
    <property type="match status" value="1"/>
</dbReference>
<dbReference type="AlphaFoldDB" id="A0A7R9QMG2"/>
<evidence type="ECO:0000256" key="10">
    <source>
        <dbReference type="SAM" id="MobiDB-lite"/>
    </source>
</evidence>
<dbReference type="PANTHER" id="PTHR10997:SF8">
    <property type="entry name" value="EXPORTIN-2"/>
    <property type="match status" value="1"/>
</dbReference>
<proteinExistence type="inferred from homology"/>
<dbReference type="InterPro" id="IPR005043">
    <property type="entry name" value="XPO2_C"/>
</dbReference>
<keyword evidence="6" id="KW-0963">Cytoplasm</keyword>
<reference evidence="12" key="1">
    <citation type="submission" date="2020-11" db="EMBL/GenBank/DDBJ databases">
        <authorList>
            <person name="Tran Van P."/>
        </authorList>
    </citation>
    <scope>NUCLEOTIDE SEQUENCE</scope>
</reference>
<dbReference type="InterPro" id="IPR011989">
    <property type="entry name" value="ARM-like"/>
</dbReference>
<dbReference type="EMBL" id="OC918859">
    <property type="protein sequence ID" value="CAD7650239.1"/>
    <property type="molecule type" value="Genomic_DNA"/>
</dbReference>
<evidence type="ECO:0000256" key="3">
    <source>
        <dbReference type="ARBA" id="ARBA00008669"/>
    </source>
</evidence>
<dbReference type="Pfam" id="PF08506">
    <property type="entry name" value="Cse1"/>
    <property type="match status" value="2"/>
</dbReference>
<dbReference type="PROSITE" id="PS50166">
    <property type="entry name" value="IMPORTIN_B_NT"/>
    <property type="match status" value="1"/>
</dbReference>
<evidence type="ECO:0000259" key="11">
    <source>
        <dbReference type="PROSITE" id="PS50166"/>
    </source>
</evidence>
<evidence type="ECO:0000256" key="4">
    <source>
        <dbReference type="ARBA" id="ARBA00018945"/>
    </source>
</evidence>
<gene>
    <name evidence="12" type="ORF">ONB1V03_LOCUS7701</name>
</gene>
<comment type="subcellular location">
    <subcellularLocation>
        <location evidence="2">Cytoplasm</location>
    </subcellularLocation>
    <subcellularLocation>
        <location evidence="1">Nucleus</location>
    </subcellularLocation>
</comment>